<dbReference type="InterPro" id="IPR055530">
    <property type="entry name" value="DUF7104"/>
</dbReference>
<protein>
    <submittedName>
        <fullName evidence="1">Uncharacterized protein</fullName>
    </submittedName>
</protein>
<dbReference type="Pfam" id="PF23397">
    <property type="entry name" value="DUF7104"/>
    <property type="match status" value="2"/>
</dbReference>
<accession>A0AAJ0H518</accession>
<proteinExistence type="predicted"/>
<gene>
    <name evidence="1" type="ORF">B0T25DRAFT_618214</name>
</gene>
<keyword evidence="2" id="KW-1185">Reference proteome</keyword>
<reference evidence="1" key="2">
    <citation type="submission" date="2023-06" db="EMBL/GenBank/DDBJ databases">
        <authorList>
            <consortium name="Lawrence Berkeley National Laboratory"/>
            <person name="Haridas S."/>
            <person name="Hensen N."/>
            <person name="Bonometti L."/>
            <person name="Westerberg I."/>
            <person name="Brannstrom I.O."/>
            <person name="Guillou S."/>
            <person name="Cros-Aarteil S."/>
            <person name="Calhoun S."/>
            <person name="Kuo A."/>
            <person name="Mondo S."/>
            <person name="Pangilinan J."/>
            <person name="Riley R."/>
            <person name="Labutti K."/>
            <person name="Andreopoulos B."/>
            <person name="Lipzen A."/>
            <person name="Chen C."/>
            <person name="Yanf M."/>
            <person name="Daum C."/>
            <person name="Ng V."/>
            <person name="Clum A."/>
            <person name="Steindorff A."/>
            <person name="Ohm R."/>
            <person name="Martin F."/>
            <person name="Silar P."/>
            <person name="Natvig D."/>
            <person name="Lalanne C."/>
            <person name="Gautier V."/>
            <person name="Ament-Velasquez S.L."/>
            <person name="Kruys A."/>
            <person name="Hutchinson M.I."/>
            <person name="Powell A.J."/>
            <person name="Barry K."/>
            <person name="Miller A.N."/>
            <person name="Grigoriev I.V."/>
            <person name="Debuchy R."/>
            <person name="Gladieux P."/>
            <person name="Thoren M.H."/>
            <person name="Johannesson H."/>
        </authorList>
    </citation>
    <scope>NUCLEOTIDE SEQUENCE</scope>
    <source>
        <strain evidence="1">CBS 955.72</strain>
    </source>
</reference>
<sequence length="447" mass="49832">MFCLGLRNVFDAQPHAGEDTIDPHSLSTALKYNAEPIIDLIRRVMLKREPTKTRAGHFSLNVRPVAELLDSFHDREASDNRDKLFVLLGMSSDGHIPSNLLPNYEADWSQLFAHLVHFLFGSSASVKTAPDTEVAVIQAKGWVLGTWEKMKHPYSNTAGYMMDDDVVCQFQEASGLALIRPHRDYWIVVSVGVNVGENSRAEQPGSSLCNFLLVWDWERKPEGLEVETEKKGIGEKYYRGLMTTTPDVTPRDATSKPASLFKIERIKAYLLVDMALAKACLDEKDTAGEPFDQIRRDSEAPLLLATERSVEVAEFLLHQHSAELKVTAPVLEAAAMLDDRDSTSWGGFSITAVVRTWGFLRSHLHITERVLAAAAQNELHGPKMVRILLEHKHAGCQVKATEVVVTAAVGNRIWGDCLVQLLYEKRPLEVILGIAAGNQGRRWEEGD</sequence>
<reference evidence="1" key="1">
    <citation type="journal article" date="2023" name="Mol. Phylogenet. Evol.">
        <title>Genome-scale phylogeny and comparative genomics of the fungal order Sordariales.</title>
        <authorList>
            <person name="Hensen N."/>
            <person name="Bonometti L."/>
            <person name="Westerberg I."/>
            <person name="Brannstrom I.O."/>
            <person name="Guillou S."/>
            <person name="Cros-Aarteil S."/>
            <person name="Calhoun S."/>
            <person name="Haridas S."/>
            <person name="Kuo A."/>
            <person name="Mondo S."/>
            <person name="Pangilinan J."/>
            <person name="Riley R."/>
            <person name="LaButti K."/>
            <person name="Andreopoulos B."/>
            <person name="Lipzen A."/>
            <person name="Chen C."/>
            <person name="Yan M."/>
            <person name="Daum C."/>
            <person name="Ng V."/>
            <person name="Clum A."/>
            <person name="Steindorff A."/>
            <person name="Ohm R.A."/>
            <person name="Martin F."/>
            <person name="Silar P."/>
            <person name="Natvig D.O."/>
            <person name="Lalanne C."/>
            <person name="Gautier V."/>
            <person name="Ament-Velasquez S.L."/>
            <person name="Kruys A."/>
            <person name="Hutchinson M.I."/>
            <person name="Powell A.J."/>
            <person name="Barry K."/>
            <person name="Miller A.N."/>
            <person name="Grigoriev I.V."/>
            <person name="Debuchy R."/>
            <person name="Gladieux P."/>
            <person name="Hiltunen Thoren M."/>
            <person name="Johannesson H."/>
        </authorList>
    </citation>
    <scope>NUCLEOTIDE SEQUENCE</scope>
    <source>
        <strain evidence="1">CBS 955.72</strain>
    </source>
</reference>
<dbReference type="Proteomes" id="UP001275084">
    <property type="component" value="Unassembled WGS sequence"/>
</dbReference>
<evidence type="ECO:0000313" key="2">
    <source>
        <dbReference type="Proteomes" id="UP001275084"/>
    </source>
</evidence>
<dbReference type="AlphaFoldDB" id="A0AAJ0H518"/>
<organism evidence="1 2">
    <name type="scientific">Lasiosphaeria hispida</name>
    <dbReference type="NCBI Taxonomy" id="260671"/>
    <lineage>
        <taxon>Eukaryota</taxon>
        <taxon>Fungi</taxon>
        <taxon>Dikarya</taxon>
        <taxon>Ascomycota</taxon>
        <taxon>Pezizomycotina</taxon>
        <taxon>Sordariomycetes</taxon>
        <taxon>Sordariomycetidae</taxon>
        <taxon>Sordariales</taxon>
        <taxon>Lasiosphaeriaceae</taxon>
        <taxon>Lasiosphaeria</taxon>
    </lineage>
</organism>
<dbReference type="EMBL" id="JAUIQD010000009">
    <property type="protein sequence ID" value="KAK3339679.1"/>
    <property type="molecule type" value="Genomic_DNA"/>
</dbReference>
<evidence type="ECO:0000313" key="1">
    <source>
        <dbReference type="EMBL" id="KAK3339679.1"/>
    </source>
</evidence>
<name>A0AAJ0H518_9PEZI</name>
<comment type="caution">
    <text evidence="1">The sequence shown here is derived from an EMBL/GenBank/DDBJ whole genome shotgun (WGS) entry which is preliminary data.</text>
</comment>